<gene>
    <name evidence="8" type="primary">pkp2</name>
</gene>
<evidence type="ECO:0000256" key="2">
    <source>
        <dbReference type="ARBA" id="ARBA00005462"/>
    </source>
</evidence>
<dbReference type="GeneTree" id="ENSGT00940000158677"/>
<dbReference type="InterPro" id="IPR011989">
    <property type="entry name" value="ARM-like"/>
</dbReference>
<evidence type="ECO:0000256" key="5">
    <source>
        <dbReference type="ARBA" id="ARBA00022949"/>
    </source>
</evidence>
<dbReference type="InterPro" id="IPR000225">
    <property type="entry name" value="Armadillo"/>
</dbReference>
<evidence type="ECO:0000256" key="6">
    <source>
        <dbReference type="PROSITE-ProRule" id="PRU00259"/>
    </source>
</evidence>
<evidence type="ECO:0000313" key="8">
    <source>
        <dbReference type="Ensembl" id="ENSNFUP00015009611.1"/>
    </source>
</evidence>
<dbReference type="InterPro" id="IPR028435">
    <property type="entry name" value="Plakophilin/d_Catenin"/>
</dbReference>
<dbReference type="Ensembl" id="ENSNFUT00015010098.1">
    <property type="protein sequence ID" value="ENSNFUP00015009611.1"/>
    <property type="gene ID" value="ENSNFUG00015004670.1"/>
</dbReference>
<keyword evidence="4" id="KW-0130">Cell adhesion</keyword>
<dbReference type="PANTHER" id="PTHR10372">
    <property type="entry name" value="PLAKOPHILLIN-RELATED"/>
    <property type="match status" value="1"/>
</dbReference>
<dbReference type="Pfam" id="PF00514">
    <property type="entry name" value="Arm"/>
    <property type="match status" value="1"/>
</dbReference>
<dbReference type="GO" id="GO:0098609">
    <property type="term" value="P:cell-cell adhesion"/>
    <property type="evidence" value="ECO:0007669"/>
    <property type="project" value="InterPro"/>
</dbReference>
<organism evidence="8 9">
    <name type="scientific">Nothobranchius furzeri</name>
    <name type="common">Turquoise killifish</name>
    <dbReference type="NCBI Taxonomy" id="105023"/>
    <lineage>
        <taxon>Eukaryota</taxon>
        <taxon>Metazoa</taxon>
        <taxon>Chordata</taxon>
        <taxon>Craniata</taxon>
        <taxon>Vertebrata</taxon>
        <taxon>Euteleostomi</taxon>
        <taxon>Actinopterygii</taxon>
        <taxon>Neopterygii</taxon>
        <taxon>Teleostei</taxon>
        <taxon>Neoteleostei</taxon>
        <taxon>Acanthomorphata</taxon>
        <taxon>Ovalentaria</taxon>
        <taxon>Atherinomorphae</taxon>
        <taxon>Cyprinodontiformes</taxon>
        <taxon>Nothobranchiidae</taxon>
        <taxon>Nothobranchius</taxon>
    </lineage>
</organism>
<comment type="similarity">
    <text evidence="2">Belongs to the beta-catenin family.</text>
</comment>
<dbReference type="GO" id="GO:0005634">
    <property type="term" value="C:nucleus"/>
    <property type="evidence" value="ECO:0007669"/>
    <property type="project" value="TreeGrafter"/>
</dbReference>
<reference evidence="8" key="2">
    <citation type="submission" date="2025-08" db="UniProtKB">
        <authorList>
            <consortium name="Ensembl"/>
        </authorList>
    </citation>
    <scope>IDENTIFICATION</scope>
</reference>
<dbReference type="GO" id="GO:0005912">
    <property type="term" value="C:adherens junction"/>
    <property type="evidence" value="ECO:0007669"/>
    <property type="project" value="TreeGrafter"/>
</dbReference>
<dbReference type="Gene3D" id="1.25.10.10">
    <property type="entry name" value="Leucine-rich Repeat Variant"/>
    <property type="match status" value="1"/>
</dbReference>
<dbReference type="InterPro" id="IPR016024">
    <property type="entry name" value="ARM-type_fold"/>
</dbReference>
<dbReference type="GO" id="GO:0005886">
    <property type="term" value="C:plasma membrane"/>
    <property type="evidence" value="ECO:0007669"/>
    <property type="project" value="TreeGrafter"/>
</dbReference>
<evidence type="ECO:0008006" key="10">
    <source>
        <dbReference type="Google" id="ProtNLM"/>
    </source>
</evidence>
<evidence type="ECO:0000256" key="1">
    <source>
        <dbReference type="ARBA" id="ARBA00004282"/>
    </source>
</evidence>
<dbReference type="SUPFAM" id="SSF48371">
    <property type="entry name" value="ARM repeat"/>
    <property type="match status" value="1"/>
</dbReference>
<evidence type="ECO:0000256" key="7">
    <source>
        <dbReference type="SAM" id="MobiDB-lite"/>
    </source>
</evidence>
<keyword evidence="9" id="KW-1185">Reference proteome</keyword>
<accession>A0A8C6NLJ2</accession>
<dbReference type="GO" id="GO:0005737">
    <property type="term" value="C:cytoplasm"/>
    <property type="evidence" value="ECO:0007669"/>
    <property type="project" value="TreeGrafter"/>
</dbReference>
<feature type="region of interest" description="Disordered" evidence="7">
    <location>
        <begin position="163"/>
        <end position="200"/>
    </location>
</feature>
<feature type="repeat" description="ARM" evidence="6">
    <location>
        <begin position="244"/>
        <end position="279"/>
    </location>
</feature>
<dbReference type="PANTHER" id="PTHR10372:SF25">
    <property type="entry name" value="PLAKOPHILIN-2"/>
    <property type="match status" value="1"/>
</dbReference>
<keyword evidence="5" id="KW-0965">Cell junction</keyword>
<feature type="compositionally biased region" description="Polar residues" evidence="7">
    <location>
        <begin position="174"/>
        <end position="189"/>
    </location>
</feature>
<dbReference type="GO" id="GO:0045110">
    <property type="term" value="P:intermediate filament bundle assembly"/>
    <property type="evidence" value="ECO:0007669"/>
    <property type="project" value="TreeGrafter"/>
</dbReference>
<dbReference type="Proteomes" id="UP000694548">
    <property type="component" value="Chromosome sgr01"/>
</dbReference>
<evidence type="ECO:0000256" key="3">
    <source>
        <dbReference type="ARBA" id="ARBA00022737"/>
    </source>
</evidence>
<sequence length="677" mass="75770">MLIYINSYSRNASEAALMSLQAGLQMAPGPEISVNSLLWSNMERTRLLYTSLALPTEPRSWSRSRLTDPGFRVSQQVRLTMRQRQKSSSADGGVNSITFTTNSVDAADGSLSRSKTNKSALHSSSLTNYELKSSRSMAAPQKSLMDVFSTNSTVRRTTNTIAHGSETRGKGDSQKTLNQKSSQLSVNSTRVKRNLGNNPPKMTLEKAVHFLLNQNEEKLIAGASHIQHECFRDQCAKSTIQRLGGIEKLLPLLGNESENVQCAAAGALRNAVHRHNDNKWKVNECNGIEAILSALKSSCSKETIRHLTGLLWNLSAYEDLKEMFPEETASILTKTVLVPTSGIFKDDNPKHELNADTEAFCNALNCIQNLSSAGDNTRKVLRDCENLIDSLVYYIRRTVDDKNADDKSTGISVHILHNLTYEFEPELPKKITRCSSESQKNVASERTRVGCFPRRTAKVTKDPEEESPVLKEQTSPQGSEYLWSSITMRLYLSLLVCSQNVTTQLAAIGALHNATAGSGEMPKIVAATLKREKDTLKVIETFLQKKDENLMKAAISLTRNLSQHRVFQSTIVNKMLPEINNLLAERKEVVPLCQILINLCWNSTENSRAVLEEDILPKIIYTSKLENSYEEIKKASILLHIMWNHNELRKDFKAKRLKKSDFINKNTKRALEAVKEK</sequence>
<evidence type="ECO:0000256" key="4">
    <source>
        <dbReference type="ARBA" id="ARBA00022889"/>
    </source>
</evidence>
<proteinExistence type="inferred from homology"/>
<dbReference type="GO" id="GO:0014704">
    <property type="term" value="C:intercalated disc"/>
    <property type="evidence" value="ECO:0007669"/>
    <property type="project" value="TreeGrafter"/>
</dbReference>
<evidence type="ECO:0000313" key="9">
    <source>
        <dbReference type="Proteomes" id="UP000694548"/>
    </source>
</evidence>
<dbReference type="SMART" id="SM00185">
    <property type="entry name" value="ARM"/>
    <property type="match status" value="2"/>
</dbReference>
<name>A0A8C6NLJ2_NOTFU</name>
<reference evidence="8" key="1">
    <citation type="submission" date="2014-08" db="EMBL/GenBank/DDBJ databases">
        <authorList>
            <person name="Senf B."/>
            <person name="Petzold A."/>
            <person name="Downie B.R."/>
            <person name="Koch P."/>
            <person name="Platzer M."/>
        </authorList>
    </citation>
    <scope>NUCLEOTIDE SEQUENCE [LARGE SCALE GENOMIC DNA]</scope>
    <source>
        <strain evidence="8">GRZ</strain>
    </source>
</reference>
<dbReference type="PROSITE" id="PS50176">
    <property type="entry name" value="ARM_REPEAT"/>
    <property type="match status" value="1"/>
</dbReference>
<dbReference type="GO" id="GO:0072659">
    <property type="term" value="P:protein localization to plasma membrane"/>
    <property type="evidence" value="ECO:0007669"/>
    <property type="project" value="TreeGrafter"/>
</dbReference>
<dbReference type="GO" id="GO:0007507">
    <property type="term" value="P:heart development"/>
    <property type="evidence" value="ECO:0007669"/>
    <property type="project" value="TreeGrafter"/>
</dbReference>
<keyword evidence="3" id="KW-0677">Repeat</keyword>
<protein>
    <recommendedName>
        <fullName evidence="10">Plakophilin 2</fullName>
    </recommendedName>
</protein>
<dbReference type="AlphaFoldDB" id="A0A8C6NLJ2"/>
<dbReference type="GO" id="GO:0002934">
    <property type="term" value="P:desmosome organization"/>
    <property type="evidence" value="ECO:0007669"/>
    <property type="project" value="TreeGrafter"/>
</dbReference>
<reference evidence="8" key="3">
    <citation type="submission" date="2025-09" db="UniProtKB">
        <authorList>
            <consortium name="Ensembl"/>
        </authorList>
    </citation>
    <scope>IDENTIFICATION</scope>
</reference>
<comment type="subcellular location">
    <subcellularLocation>
        <location evidence="1">Cell junction</location>
    </subcellularLocation>
</comment>